<dbReference type="EMBL" id="AP011115">
    <property type="protein sequence ID" value="BAH50695.1"/>
    <property type="molecule type" value="Genomic_DNA"/>
</dbReference>
<name>C1B3J7_RHOOB</name>
<evidence type="ECO:0000256" key="1">
    <source>
        <dbReference type="SAM" id="Phobius"/>
    </source>
</evidence>
<protein>
    <submittedName>
        <fullName evidence="2">Hypothetical membrane protein</fullName>
    </submittedName>
</protein>
<feature type="transmembrane region" description="Helical" evidence="1">
    <location>
        <begin position="60"/>
        <end position="81"/>
    </location>
</feature>
<feature type="transmembrane region" description="Helical" evidence="1">
    <location>
        <begin position="234"/>
        <end position="258"/>
    </location>
</feature>
<keyword evidence="1" id="KW-0472">Membrane</keyword>
<keyword evidence="1" id="KW-1133">Transmembrane helix</keyword>
<reference evidence="2 3" key="1">
    <citation type="submission" date="2009-03" db="EMBL/GenBank/DDBJ databases">
        <title>Comparison of the complete genome sequences of Rhodococcus erythropolis PR4 and Rhodococcus opacus B4.</title>
        <authorList>
            <person name="Takarada H."/>
            <person name="Sekine M."/>
            <person name="Hosoyama A."/>
            <person name="Yamada R."/>
            <person name="Fujisawa T."/>
            <person name="Omata S."/>
            <person name="Shimizu A."/>
            <person name="Tsukatani N."/>
            <person name="Tanikawa S."/>
            <person name="Fujita N."/>
            <person name="Harayama S."/>
        </authorList>
    </citation>
    <scope>NUCLEOTIDE SEQUENCE [LARGE SCALE GENOMIC DNA]</scope>
    <source>
        <strain evidence="2 3">B4</strain>
    </source>
</reference>
<gene>
    <name evidence="2" type="ordered locus">ROP_24480</name>
</gene>
<sequence>MEGITPRGKIVIAVTVAFAIVAALVITALRQGPVLGSADFTFDPVFKIPVPPQSTPYMSLNNIIATAFMTLAGLVGVGLGIHELRKTRSFLPLMLALSGAMICIPEVFYDVIGAVYFPWSESNHAFTILGREMPWWIVAGWFGYGAFMIFIYKLLESNPRTKTIWWMWAGAAASSVIFEEILLNMGVYHYYGNQPLIILTQLPWWWIPCNSVGVFLAAAIAYRYRERLRGWRSVSMLVITPLSVTAVYGFIAMPSWIAVNGNYPWLPTQLLGMVTIALGVAVFAFILESVLGRPPFRPNYIPSQDSPEDAVETRR</sequence>
<accession>C1B3J7</accession>
<dbReference type="Proteomes" id="UP000002212">
    <property type="component" value="Chromosome"/>
</dbReference>
<dbReference type="PATRIC" id="fig|632772.20.peg.2561"/>
<feature type="transmembrane region" description="Helical" evidence="1">
    <location>
        <begin position="203"/>
        <end position="222"/>
    </location>
</feature>
<feature type="transmembrane region" description="Helical" evidence="1">
    <location>
        <begin position="133"/>
        <end position="152"/>
    </location>
</feature>
<dbReference type="AlphaFoldDB" id="C1B3J7"/>
<evidence type="ECO:0000313" key="2">
    <source>
        <dbReference type="EMBL" id="BAH50695.1"/>
    </source>
</evidence>
<feature type="transmembrane region" description="Helical" evidence="1">
    <location>
        <begin position="270"/>
        <end position="291"/>
    </location>
</feature>
<feature type="transmembrane region" description="Helical" evidence="1">
    <location>
        <begin position="93"/>
        <end position="117"/>
    </location>
</feature>
<dbReference type="KEGG" id="rop:ROP_24480"/>
<dbReference type="RefSeq" id="WP_012689651.1">
    <property type="nucleotide sequence ID" value="NC_012522.1"/>
</dbReference>
<dbReference type="HOGENOM" id="CLU_073384_0_0_11"/>
<organism evidence="2 3">
    <name type="scientific">Rhodococcus opacus (strain B4)</name>
    <dbReference type="NCBI Taxonomy" id="632772"/>
    <lineage>
        <taxon>Bacteria</taxon>
        <taxon>Bacillati</taxon>
        <taxon>Actinomycetota</taxon>
        <taxon>Actinomycetes</taxon>
        <taxon>Mycobacteriales</taxon>
        <taxon>Nocardiaceae</taxon>
        <taxon>Rhodococcus</taxon>
    </lineage>
</organism>
<keyword evidence="1" id="KW-0812">Transmembrane</keyword>
<feature type="transmembrane region" description="Helical" evidence="1">
    <location>
        <begin position="164"/>
        <end position="191"/>
    </location>
</feature>
<proteinExistence type="predicted"/>
<evidence type="ECO:0000313" key="3">
    <source>
        <dbReference type="Proteomes" id="UP000002212"/>
    </source>
</evidence>